<dbReference type="InterPro" id="IPR036322">
    <property type="entry name" value="WD40_repeat_dom_sf"/>
</dbReference>
<dbReference type="InterPro" id="IPR029982">
    <property type="entry name" value="Kptn"/>
</dbReference>
<dbReference type="GO" id="GO:0051015">
    <property type="term" value="F:actin filament binding"/>
    <property type="evidence" value="ECO:0007669"/>
    <property type="project" value="TreeGrafter"/>
</dbReference>
<dbReference type="InParanoid" id="E4X9R5"/>
<keyword evidence="2" id="KW-1185">Reference proteome</keyword>
<proteinExistence type="predicted"/>
<dbReference type="GO" id="GO:0007015">
    <property type="term" value="P:actin filament organization"/>
    <property type="evidence" value="ECO:0007669"/>
    <property type="project" value="InterPro"/>
</dbReference>
<dbReference type="EMBL" id="FN653031">
    <property type="protein sequence ID" value="CBY08457.1"/>
    <property type="molecule type" value="Genomic_DNA"/>
</dbReference>
<organism evidence="1">
    <name type="scientific">Oikopleura dioica</name>
    <name type="common">Tunicate</name>
    <dbReference type="NCBI Taxonomy" id="34765"/>
    <lineage>
        <taxon>Eukaryota</taxon>
        <taxon>Metazoa</taxon>
        <taxon>Chordata</taxon>
        <taxon>Tunicata</taxon>
        <taxon>Appendicularia</taxon>
        <taxon>Copelata</taxon>
        <taxon>Oikopleuridae</taxon>
        <taxon>Oikopleura</taxon>
    </lineage>
</organism>
<gene>
    <name evidence="1" type="ORF">GSOID_T00005028001</name>
</gene>
<dbReference type="Proteomes" id="UP000001307">
    <property type="component" value="Unassembled WGS sequence"/>
</dbReference>
<evidence type="ECO:0000313" key="2">
    <source>
        <dbReference type="Proteomes" id="UP000001307"/>
    </source>
</evidence>
<protein>
    <submittedName>
        <fullName evidence="1">Uncharacterized protein</fullName>
    </submittedName>
</protein>
<reference evidence="1" key="1">
    <citation type="journal article" date="2010" name="Science">
        <title>Plasticity of animal genome architecture unmasked by rapid evolution of a pelagic tunicate.</title>
        <authorList>
            <person name="Denoeud F."/>
            <person name="Henriet S."/>
            <person name="Mungpakdee S."/>
            <person name="Aury J.M."/>
            <person name="Da Silva C."/>
            <person name="Brinkmann H."/>
            <person name="Mikhaleva J."/>
            <person name="Olsen L.C."/>
            <person name="Jubin C."/>
            <person name="Canestro C."/>
            <person name="Bouquet J.M."/>
            <person name="Danks G."/>
            <person name="Poulain J."/>
            <person name="Campsteijn C."/>
            <person name="Adamski M."/>
            <person name="Cross I."/>
            <person name="Yadetie F."/>
            <person name="Muffato M."/>
            <person name="Louis A."/>
            <person name="Butcher S."/>
            <person name="Tsagkogeorga G."/>
            <person name="Konrad A."/>
            <person name="Singh S."/>
            <person name="Jensen M.F."/>
            <person name="Cong E.H."/>
            <person name="Eikeseth-Otteraa H."/>
            <person name="Noel B."/>
            <person name="Anthouard V."/>
            <person name="Porcel B.M."/>
            <person name="Kachouri-Lafond R."/>
            <person name="Nishino A."/>
            <person name="Ugolini M."/>
            <person name="Chourrout P."/>
            <person name="Nishida H."/>
            <person name="Aasland R."/>
            <person name="Huzurbazar S."/>
            <person name="Westhof E."/>
            <person name="Delsuc F."/>
            <person name="Lehrach H."/>
            <person name="Reinhardt R."/>
            <person name="Weissenbach J."/>
            <person name="Roy S.W."/>
            <person name="Artiguenave F."/>
            <person name="Postlethwait J.H."/>
            <person name="Manak J.R."/>
            <person name="Thompson E.M."/>
            <person name="Jaillon O."/>
            <person name="Du Pasquier L."/>
            <person name="Boudinot P."/>
            <person name="Liberles D.A."/>
            <person name="Volff J.N."/>
            <person name="Philippe H."/>
            <person name="Lenhard B."/>
            <person name="Roest Crollius H."/>
            <person name="Wincker P."/>
            <person name="Chourrout D."/>
        </authorList>
    </citation>
    <scope>NUCLEOTIDE SEQUENCE [LARGE SCALE GENOMIC DNA]</scope>
</reference>
<dbReference type="GO" id="GO:0034198">
    <property type="term" value="P:cellular response to amino acid starvation"/>
    <property type="evidence" value="ECO:0007669"/>
    <property type="project" value="TreeGrafter"/>
</dbReference>
<dbReference type="GO" id="GO:0030027">
    <property type="term" value="C:lamellipodium"/>
    <property type="evidence" value="ECO:0007669"/>
    <property type="project" value="TreeGrafter"/>
</dbReference>
<dbReference type="OrthoDB" id="10267127at2759"/>
<evidence type="ECO:0000313" key="1">
    <source>
        <dbReference type="EMBL" id="CBY08457.1"/>
    </source>
</evidence>
<dbReference type="PANTHER" id="PTHR15435:SF2">
    <property type="entry name" value="KICSTOR COMPLEX PROTEIN KAPTIN"/>
    <property type="match status" value="1"/>
</dbReference>
<dbReference type="GO" id="GO:1904262">
    <property type="term" value="P:negative regulation of TORC1 signaling"/>
    <property type="evidence" value="ECO:0007669"/>
    <property type="project" value="TreeGrafter"/>
</dbReference>
<dbReference type="AlphaFoldDB" id="E4X9R5"/>
<name>E4X9R5_OIKDI</name>
<dbReference type="PANTHER" id="PTHR15435">
    <property type="entry name" value="KICSTOR COMPLEX PROTEIN KAPTIN"/>
    <property type="match status" value="1"/>
</dbReference>
<dbReference type="SUPFAM" id="SSF50978">
    <property type="entry name" value="WD40 repeat-like"/>
    <property type="match status" value="1"/>
</dbReference>
<sequence>MLSNQGYGVFELRSKQFCQLDTFKMERWFPELHMKNRGKKVRPPIAMDIMFDKALGLRYTCTGDEDGTLSLSVVKVDSEGAETKEEHVRKFSAPIAQVTFVAPGHLLVAATWEGAVMYFDYDVHGLSKGIMVYDSMNHDVVTSICPIERLDGHGFCIGTFGKTLLTYKIEGHDCVKQWQRKFRTPVLQIRSFDLTGDGLQDIAVISAGGLHLLQLNDQLVTKHISQKIAPKKN</sequence>
<dbReference type="GO" id="GO:0015629">
    <property type="term" value="C:actin cytoskeleton"/>
    <property type="evidence" value="ECO:0007669"/>
    <property type="project" value="InterPro"/>
</dbReference>
<accession>E4X9R5</accession>